<evidence type="ECO:0000259" key="6">
    <source>
        <dbReference type="Pfam" id="PF24784"/>
    </source>
</evidence>
<dbReference type="InterPro" id="IPR055313">
    <property type="entry name" value="Temptin-like"/>
</dbReference>
<evidence type="ECO:0000313" key="7">
    <source>
        <dbReference type="EMBL" id="KAJ8322186.1"/>
    </source>
</evidence>
<dbReference type="PANTHER" id="PTHR34737">
    <property type="entry name" value="EF-HAND DOMAIN-CONTAINING PROTEIN"/>
    <property type="match status" value="1"/>
</dbReference>
<dbReference type="InterPro" id="IPR014784">
    <property type="entry name" value="Cu2_ascorb_mOase-like_C"/>
</dbReference>
<evidence type="ECO:0000256" key="2">
    <source>
        <dbReference type="ARBA" id="ARBA00023180"/>
    </source>
</evidence>
<feature type="compositionally biased region" description="Polar residues" evidence="3">
    <location>
        <begin position="230"/>
        <end position="272"/>
    </location>
</feature>
<dbReference type="PANTHER" id="PTHR34737:SF2">
    <property type="entry name" value="EF-HAND DOMAIN-CONTAINING PROTEIN"/>
    <property type="match status" value="1"/>
</dbReference>
<sequence length="803" mass="89055">MGFGRYLSQIPNGNSVMDPCTGRPWSGLGHIDPAGGGPRNAFGIAFATNGRAWNQGLCMADSDNDGLTNGQELGDPTCSWRPGTQPQGGATSHPAYCNACTGEAVFACFNNRVPLTDSQQGVLRTYQIQQQQQQQQQQQLLPQQQRQQQLLQQQQQQQQLQQQQEQQLLLQQQGRQSTGTQIPGIPPGATLGTTSFRTEAERLQFLREQDRLQQQLQQNLIENPLRIRQEGQSPRFNIAPTDNQNRGNQNVPSAIGQNLPTAQAPGSSSAQSELERRLIEQQRILALQQQEILRLQQQQLRQQSQQQQPQGLQQQQQQLQGLQRQSQPPQKQISRNQENLMRQFQQNLQTQFNQPPPPSNQLVQPGQGSQGANIQVPATPPAIPRLPPGSQGRINSTGQNLNLPPPGQGPTNNMSPPPLPLATQPQGQPASFQCTGISNPDTGSWTLKIPKARVPNEQDSYICSEYDFTVPGDFHMIAIQPIIDNPDVISAVKLFACDEDLTQNQITYPYYCNPLPKAKCRNLLSISTKTDSGTCYPSNAGIKIGRNGYKRFIVQLHWVNPNRRQGLTDSSGLKLYYTNQMRQYDIGSKLVQYVGFNIPQSTPGHTVSATCPSECTSQQVKQPSVNVFQTIHQMNNYNPPKQILPGDDLRLSCVYDTQGANSSVRSGSENNDELCSAFLLYYPKLNWDSYSCEKYKAVDMCKLDVAGATVNGCDYTGLLNTLQYDSFSADMLANCTRVCSCTPGCNTISNYAKNHPCFTGDFIEIHNYRLARNMGSSDRLQNLLKSMDLCNNPESLARCKASG</sequence>
<keyword evidence="1" id="KW-1015">Disulfide bond</keyword>
<feature type="compositionally biased region" description="Polar residues" evidence="3">
    <location>
        <begin position="360"/>
        <end position="373"/>
    </location>
</feature>
<dbReference type="InterPro" id="IPR008977">
    <property type="entry name" value="PHM/PNGase_F_dom_sf"/>
</dbReference>
<feature type="compositionally biased region" description="Low complexity" evidence="3">
    <location>
        <begin position="309"/>
        <end position="330"/>
    </location>
</feature>
<dbReference type="Pfam" id="PF01082">
    <property type="entry name" value="Cu2_monooxygen"/>
    <property type="match status" value="1"/>
</dbReference>
<evidence type="ECO:0000259" key="5">
    <source>
        <dbReference type="Pfam" id="PF03712"/>
    </source>
</evidence>
<feature type="domain" description="Temptin Cys/Cys disulfide" evidence="6">
    <location>
        <begin position="3"/>
        <end position="95"/>
    </location>
</feature>
<feature type="region of interest" description="Disordered" evidence="3">
    <location>
        <begin position="172"/>
        <end position="194"/>
    </location>
</feature>
<dbReference type="Pfam" id="PF03712">
    <property type="entry name" value="Cu2_monoox_C"/>
    <property type="match status" value="1"/>
</dbReference>
<evidence type="ECO:0000256" key="1">
    <source>
        <dbReference type="ARBA" id="ARBA00023157"/>
    </source>
</evidence>
<dbReference type="InterPro" id="IPR024548">
    <property type="entry name" value="Cu2_monoox_C"/>
</dbReference>
<feature type="compositionally biased region" description="Polar residues" evidence="3">
    <location>
        <begin position="392"/>
        <end position="402"/>
    </location>
</feature>
<dbReference type="InterPro" id="IPR057626">
    <property type="entry name" value="S-S_Temptin"/>
</dbReference>
<dbReference type="SUPFAM" id="SSF49742">
    <property type="entry name" value="PHM/PNGase F"/>
    <property type="match status" value="2"/>
</dbReference>
<keyword evidence="8" id="KW-1185">Reference proteome</keyword>
<evidence type="ECO:0000313" key="8">
    <source>
        <dbReference type="Proteomes" id="UP001217089"/>
    </source>
</evidence>
<protein>
    <submittedName>
        <fullName evidence="7">Uncharacterized protein</fullName>
    </submittedName>
</protein>
<feature type="domain" description="Copper type II ascorbate-dependent monooxygenase N-terminal" evidence="4">
    <location>
        <begin position="445"/>
        <end position="564"/>
    </location>
</feature>
<feature type="compositionally biased region" description="Polar residues" evidence="3">
    <location>
        <begin position="423"/>
        <end position="437"/>
    </location>
</feature>
<dbReference type="EMBL" id="JARBDR010000018">
    <property type="protein sequence ID" value="KAJ8322186.1"/>
    <property type="molecule type" value="Genomic_DNA"/>
</dbReference>
<comment type="caution">
    <text evidence="7">The sequence shown here is derived from an EMBL/GenBank/DDBJ whole genome shotgun (WGS) entry which is preliminary data.</text>
</comment>
<evidence type="ECO:0000259" key="4">
    <source>
        <dbReference type="Pfam" id="PF01082"/>
    </source>
</evidence>
<feature type="region of interest" description="Disordered" evidence="3">
    <location>
        <begin position="350"/>
        <end position="437"/>
    </location>
</feature>
<dbReference type="Pfam" id="PF24784">
    <property type="entry name" value="Temptin_C"/>
    <property type="match status" value="1"/>
</dbReference>
<keyword evidence="2" id="KW-0325">Glycoprotein</keyword>
<feature type="region of interest" description="Disordered" evidence="3">
    <location>
        <begin position="225"/>
        <end position="274"/>
    </location>
</feature>
<dbReference type="Gene3D" id="2.60.120.230">
    <property type="match status" value="1"/>
</dbReference>
<feature type="compositionally biased region" description="Pro residues" evidence="3">
    <location>
        <begin position="378"/>
        <end position="387"/>
    </location>
</feature>
<feature type="region of interest" description="Disordered" evidence="3">
    <location>
        <begin position="67"/>
        <end position="92"/>
    </location>
</feature>
<dbReference type="InterPro" id="IPR000323">
    <property type="entry name" value="Cu2_ascorb_mOase_N"/>
</dbReference>
<organism evidence="7 8">
    <name type="scientific">Tegillarca granosa</name>
    <name type="common">Malaysian cockle</name>
    <name type="synonym">Anadara granosa</name>
    <dbReference type="NCBI Taxonomy" id="220873"/>
    <lineage>
        <taxon>Eukaryota</taxon>
        <taxon>Metazoa</taxon>
        <taxon>Spiralia</taxon>
        <taxon>Lophotrochozoa</taxon>
        <taxon>Mollusca</taxon>
        <taxon>Bivalvia</taxon>
        <taxon>Autobranchia</taxon>
        <taxon>Pteriomorphia</taxon>
        <taxon>Arcoida</taxon>
        <taxon>Arcoidea</taxon>
        <taxon>Arcidae</taxon>
        <taxon>Tegillarca</taxon>
    </lineage>
</organism>
<feature type="region of interest" description="Disordered" evidence="3">
    <location>
        <begin position="309"/>
        <end position="334"/>
    </location>
</feature>
<dbReference type="Gene3D" id="2.60.120.310">
    <property type="entry name" value="Copper type II, ascorbate-dependent monooxygenase, N-terminal domain"/>
    <property type="match status" value="1"/>
</dbReference>
<reference evidence="7 8" key="1">
    <citation type="submission" date="2022-12" db="EMBL/GenBank/DDBJ databases">
        <title>Chromosome-level genome of Tegillarca granosa.</title>
        <authorList>
            <person name="Kim J."/>
        </authorList>
    </citation>
    <scope>NUCLEOTIDE SEQUENCE [LARGE SCALE GENOMIC DNA]</scope>
    <source>
        <strain evidence="7">Teg-2019</strain>
        <tissue evidence="7">Adductor muscle</tissue>
    </source>
</reference>
<feature type="domain" description="Copper type II ascorbate-dependent monooxygenase C-terminal" evidence="5">
    <location>
        <begin position="621"/>
        <end position="687"/>
    </location>
</feature>
<dbReference type="InterPro" id="IPR036939">
    <property type="entry name" value="Cu2_ascorb_mOase_N_sf"/>
</dbReference>
<proteinExistence type="predicted"/>
<dbReference type="Proteomes" id="UP001217089">
    <property type="component" value="Unassembled WGS sequence"/>
</dbReference>
<name>A0ABQ9FZI9_TEGGR</name>
<evidence type="ECO:0000256" key="3">
    <source>
        <dbReference type="SAM" id="MobiDB-lite"/>
    </source>
</evidence>
<gene>
    <name evidence="7" type="ORF">KUTeg_000657</name>
</gene>
<accession>A0ABQ9FZI9</accession>